<reference evidence="2" key="1">
    <citation type="journal article" date="2025" name="Aquaculture">
        <title>Assessment of the bioflocculant production and safety properties of Metabacillus hrfriensis sp. nov. based on phenotypic and whole-genome sequencing analysis.</title>
        <authorList>
            <person name="Zhang R."/>
            <person name="Zhao Z."/>
            <person name="Luo L."/>
            <person name="Wang S."/>
            <person name="Guo K."/>
            <person name="Xu W."/>
        </authorList>
    </citation>
    <scope>NUCLEOTIDE SEQUENCE [LARGE SCALE GENOMIC DNA]</scope>
    <source>
        <strain evidence="2">CT-WN-B3</strain>
    </source>
</reference>
<proteinExistence type="predicted"/>
<name>A0ACD4RG23_9BACI</name>
<keyword evidence="2" id="KW-1185">Reference proteome</keyword>
<accession>A0ACD4RG23</accession>
<dbReference type="Proteomes" id="UP001226091">
    <property type="component" value="Chromosome"/>
</dbReference>
<sequence length="51" mass="6105">MNKEEWKKALLEEIRTEKERHHGPNIKKIAYPTMKDVILKLIPVPSLLRRL</sequence>
<evidence type="ECO:0000313" key="2">
    <source>
        <dbReference type="Proteomes" id="UP001226091"/>
    </source>
</evidence>
<dbReference type="EMBL" id="CP126116">
    <property type="protein sequence ID" value="WHZ59102.1"/>
    <property type="molecule type" value="Genomic_DNA"/>
</dbReference>
<organism evidence="1 2">
    <name type="scientific">Metabacillus hrfriensis</name>
    <dbReference type="NCBI Taxonomy" id="3048891"/>
    <lineage>
        <taxon>Bacteria</taxon>
        <taxon>Bacillati</taxon>
        <taxon>Bacillota</taxon>
        <taxon>Bacilli</taxon>
        <taxon>Bacillales</taxon>
        <taxon>Bacillaceae</taxon>
        <taxon>Metabacillus</taxon>
    </lineage>
</organism>
<gene>
    <name evidence="1" type="ORF">QLQ22_07155</name>
</gene>
<protein>
    <submittedName>
        <fullName evidence="1">Uncharacterized protein</fullName>
    </submittedName>
</protein>
<evidence type="ECO:0000313" key="1">
    <source>
        <dbReference type="EMBL" id="WHZ59102.1"/>
    </source>
</evidence>